<name>A0A6P1TUG4_9FIRM</name>
<keyword evidence="2" id="KW-0378">Hydrolase</keyword>
<dbReference type="InterPro" id="IPR001279">
    <property type="entry name" value="Metallo-B-lactamas"/>
</dbReference>
<dbReference type="Proteomes" id="UP000464314">
    <property type="component" value="Chromosome"/>
</dbReference>
<evidence type="ECO:0000313" key="3">
    <source>
        <dbReference type="Proteomes" id="UP000464314"/>
    </source>
</evidence>
<dbReference type="GO" id="GO:0016787">
    <property type="term" value="F:hydrolase activity"/>
    <property type="evidence" value="ECO:0007669"/>
    <property type="project" value="UniProtKB-KW"/>
</dbReference>
<dbReference type="SUPFAM" id="SSF56281">
    <property type="entry name" value="Metallo-hydrolase/oxidoreductase"/>
    <property type="match status" value="1"/>
</dbReference>
<dbReference type="CDD" id="cd06262">
    <property type="entry name" value="metallo-hydrolase-like_MBL-fold"/>
    <property type="match status" value="1"/>
</dbReference>
<dbReference type="InterPro" id="IPR036866">
    <property type="entry name" value="RibonucZ/Hydroxyglut_hydro"/>
</dbReference>
<evidence type="ECO:0000313" key="2">
    <source>
        <dbReference type="EMBL" id="QHQ63326.1"/>
    </source>
</evidence>
<keyword evidence="3" id="KW-1185">Reference proteome</keyword>
<dbReference type="SMART" id="SM00849">
    <property type="entry name" value="Lactamase_B"/>
    <property type="match status" value="1"/>
</dbReference>
<dbReference type="KEGG" id="anr:Ana3638_23210"/>
<dbReference type="PANTHER" id="PTHR23131">
    <property type="entry name" value="ENDORIBONUCLEASE LACTB2"/>
    <property type="match status" value="1"/>
</dbReference>
<accession>A0A6P1TUG4</accession>
<dbReference type="InterPro" id="IPR050662">
    <property type="entry name" value="Sec-metab_biosynth-thioest"/>
</dbReference>
<dbReference type="Gene3D" id="3.60.15.10">
    <property type="entry name" value="Ribonuclease Z/Hydroxyacylglutathione hydrolase-like"/>
    <property type="match status" value="1"/>
</dbReference>
<reference evidence="2 3" key="1">
    <citation type="submission" date="2020-01" db="EMBL/GenBank/DDBJ databases">
        <title>Genome analysis of Anaerocolumna sp. CBA3638.</title>
        <authorList>
            <person name="Kim J."/>
            <person name="Roh S.W."/>
        </authorList>
    </citation>
    <scope>NUCLEOTIDE SEQUENCE [LARGE SCALE GENOMIC DNA]</scope>
    <source>
        <strain evidence="2 3">CBA3638</strain>
    </source>
</reference>
<feature type="domain" description="Metallo-beta-lactamase" evidence="1">
    <location>
        <begin position="24"/>
        <end position="197"/>
    </location>
</feature>
<dbReference type="RefSeq" id="WP_161840148.1">
    <property type="nucleotide sequence ID" value="NZ_CP048000.1"/>
</dbReference>
<protein>
    <submittedName>
        <fullName evidence="2">MBL fold metallo-hydrolase</fullName>
    </submittedName>
</protein>
<sequence length="263" mass="30864">MIIRNLYGNLYEADFVCNDHYIKQVIYFILEGSNALLIDTGYEKEAKQLNVYFDERSIHISKVIISHYHEDHFAGLKTLKSSNKNITIFGSSEFKQTLEKEYKEDFLLDSDIFPTTFCDNYKFIFGGHNIRFEAAKGHSDCSIHTIIDEKYVHVADNIMYDTNNMPLLPLPCASIIEHLTTLEKLKENLNVFFIGSHFSSAINNYKDMKTEIDARINYMHKVLEHEGNIEYDSIKEKLPITFNPIWHHHMIDYYQEQRTDINN</sequence>
<dbReference type="AlphaFoldDB" id="A0A6P1TUG4"/>
<proteinExistence type="predicted"/>
<dbReference type="PANTHER" id="PTHR23131:SF0">
    <property type="entry name" value="ENDORIBONUCLEASE LACTB2"/>
    <property type="match status" value="1"/>
</dbReference>
<dbReference type="Pfam" id="PF00753">
    <property type="entry name" value="Lactamase_B"/>
    <property type="match status" value="1"/>
</dbReference>
<evidence type="ECO:0000259" key="1">
    <source>
        <dbReference type="SMART" id="SM00849"/>
    </source>
</evidence>
<gene>
    <name evidence="2" type="ORF">Ana3638_23210</name>
</gene>
<dbReference type="EMBL" id="CP048000">
    <property type="protein sequence ID" value="QHQ63326.1"/>
    <property type="molecule type" value="Genomic_DNA"/>
</dbReference>
<organism evidence="2 3">
    <name type="scientific">Anaerocolumna sedimenticola</name>
    <dbReference type="NCBI Taxonomy" id="2696063"/>
    <lineage>
        <taxon>Bacteria</taxon>
        <taxon>Bacillati</taxon>
        <taxon>Bacillota</taxon>
        <taxon>Clostridia</taxon>
        <taxon>Lachnospirales</taxon>
        <taxon>Lachnospiraceae</taxon>
        <taxon>Anaerocolumna</taxon>
    </lineage>
</organism>